<name>A0A1I1KZM5_9RHOB</name>
<keyword evidence="3" id="KW-1185">Reference proteome</keyword>
<feature type="chain" id="PRO_5011663932" description="HEAT repeat domain-containing protein" evidence="1">
    <location>
        <begin position="21"/>
        <end position="738"/>
    </location>
</feature>
<proteinExistence type="predicted"/>
<protein>
    <recommendedName>
        <fullName evidence="4">HEAT repeat domain-containing protein</fullName>
    </recommendedName>
</protein>
<dbReference type="OrthoDB" id="7847197at2"/>
<organism evidence="2 3">
    <name type="scientific">Tropicimonas isoalkanivorans</name>
    <dbReference type="NCBI Taxonomy" id="441112"/>
    <lineage>
        <taxon>Bacteria</taxon>
        <taxon>Pseudomonadati</taxon>
        <taxon>Pseudomonadota</taxon>
        <taxon>Alphaproteobacteria</taxon>
        <taxon>Rhodobacterales</taxon>
        <taxon>Roseobacteraceae</taxon>
        <taxon>Tropicimonas</taxon>
    </lineage>
</organism>
<dbReference type="EMBL" id="FOLG01000007">
    <property type="protein sequence ID" value="SFC66191.1"/>
    <property type="molecule type" value="Genomic_DNA"/>
</dbReference>
<evidence type="ECO:0008006" key="4">
    <source>
        <dbReference type="Google" id="ProtNLM"/>
    </source>
</evidence>
<dbReference type="STRING" id="441112.SAMN04488094_107153"/>
<gene>
    <name evidence="2" type="ORF">SAMN04488094_107153</name>
</gene>
<dbReference type="Proteomes" id="UP000198728">
    <property type="component" value="Unassembled WGS sequence"/>
</dbReference>
<accession>A0A1I1KZM5</accession>
<dbReference type="RefSeq" id="WP_093361144.1">
    <property type="nucleotide sequence ID" value="NZ_FOLG01000007.1"/>
</dbReference>
<evidence type="ECO:0000313" key="2">
    <source>
        <dbReference type="EMBL" id="SFC66191.1"/>
    </source>
</evidence>
<reference evidence="2 3" key="1">
    <citation type="submission" date="2016-10" db="EMBL/GenBank/DDBJ databases">
        <authorList>
            <person name="de Groot N.N."/>
        </authorList>
    </citation>
    <scope>NUCLEOTIDE SEQUENCE [LARGE SCALE GENOMIC DNA]</scope>
    <source>
        <strain evidence="2 3">DSM 19548</strain>
    </source>
</reference>
<evidence type="ECO:0000256" key="1">
    <source>
        <dbReference type="SAM" id="SignalP"/>
    </source>
</evidence>
<sequence length="738" mass="78793">MIFRVAAVLLLSLLAASASAENVRVLSGEHDNFSRLVMVFGRPIDWTERKTSGGYEVQFDRSDLSPDLSQVFDLIPKDRIQSVAFDQPSGTLLIESQCACSIEVFRAGANTVAIDITSDPQAASETAPQPDVLPFGLPPAVSAMAPMPERAPHLQQHDGGLPVGTRVTDQRRPDRLTIRNAMIQQLGRAASQGLAEMRLPTGKARPRQTLSLHGDPQAEARHMVTETVFDRVNFQGIGVSSPRSNGQSCLESTLLEPEQWAGAGANISDLAAARRDLLDQRDQPAKMTVGQMAQAYLSLGFGAEALAVVEEFPGLVDEAPLYRTIASLLDQGEPIGNSPFEDQESCEGASAAWAVLASRDPKSLENINETAVQNWFFRLPPLPRAQLGPALARNLLAAGADDAAAAVRDATRRAGEAKSSELVLLDATTDVAPSERDEAMETLNDVVAKNGEQSPRALSALLANAIHEGRIDPKQVELAEAMAGEVRGTEIGAHLLTQASIARAHLGDFPAALAHRRRLIADGVPPGPADELLSVIVDQMIVLEDDVALLRFVQDPSGDQRPDLLEPEVLYLAVRRLLDLGLPKLAGRLLKVDSDQNSPTHRHLAAGVALGNGDSSLALTLVAGETDPASLSIRAQALARLGEHAAAAEILEREGDIPAAGRQAWLSGTSGLIEKFGSDAERALWEVRKGAPDVQSPDPEAGAITLEQARTDIAHSQETRQRIAALIESSHLSQTVGE</sequence>
<dbReference type="AlphaFoldDB" id="A0A1I1KZM5"/>
<evidence type="ECO:0000313" key="3">
    <source>
        <dbReference type="Proteomes" id="UP000198728"/>
    </source>
</evidence>
<feature type="signal peptide" evidence="1">
    <location>
        <begin position="1"/>
        <end position="20"/>
    </location>
</feature>
<keyword evidence="1" id="KW-0732">Signal</keyword>